<dbReference type="Proteomes" id="UP000028760">
    <property type="component" value="Unassembled WGS sequence"/>
</dbReference>
<dbReference type="InterPro" id="IPR003599">
    <property type="entry name" value="Ig_sub"/>
</dbReference>
<dbReference type="PROSITE" id="PS50835">
    <property type="entry name" value="IG_LIKE"/>
    <property type="match status" value="2"/>
</dbReference>
<dbReference type="GeneTree" id="ENSGT00950000182977"/>
<organism evidence="7 8">
    <name type="scientific">Poecilia formosa</name>
    <name type="common">Amazon molly</name>
    <name type="synonym">Limia formosa</name>
    <dbReference type="NCBI Taxonomy" id="48698"/>
    <lineage>
        <taxon>Eukaryota</taxon>
        <taxon>Metazoa</taxon>
        <taxon>Chordata</taxon>
        <taxon>Craniata</taxon>
        <taxon>Vertebrata</taxon>
        <taxon>Euteleostomi</taxon>
        <taxon>Actinopterygii</taxon>
        <taxon>Neopterygii</taxon>
        <taxon>Teleostei</taxon>
        <taxon>Neoteleostei</taxon>
        <taxon>Acanthomorphata</taxon>
        <taxon>Ovalentaria</taxon>
        <taxon>Atherinomorphae</taxon>
        <taxon>Cyprinodontiformes</taxon>
        <taxon>Poeciliidae</taxon>
        <taxon>Poeciliinae</taxon>
        <taxon>Poecilia</taxon>
    </lineage>
</organism>
<keyword evidence="2 4" id="KW-0812">Transmembrane</keyword>
<feature type="domain" description="Ig-like" evidence="6">
    <location>
        <begin position="144"/>
        <end position="225"/>
    </location>
</feature>
<evidence type="ECO:0000259" key="6">
    <source>
        <dbReference type="PROSITE" id="PS50835"/>
    </source>
</evidence>
<dbReference type="InterPro" id="IPR036179">
    <property type="entry name" value="Ig-like_dom_sf"/>
</dbReference>
<proteinExistence type="predicted"/>
<evidence type="ECO:0000313" key="8">
    <source>
        <dbReference type="Proteomes" id="UP000028760"/>
    </source>
</evidence>
<dbReference type="GO" id="GO:0005886">
    <property type="term" value="C:plasma membrane"/>
    <property type="evidence" value="ECO:0007669"/>
    <property type="project" value="TreeGrafter"/>
</dbReference>
<accession>A0A087YNJ5</accession>
<dbReference type="CDD" id="cd05716">
    <property type="entry name" value="IgV_pIgR_like"/>
    <property type="match status" value="1"/>
</dbReference>
<keyword evidence="8" id="KW-1185">Reference proteome</keyword>
<evidence type="ECO:0000313" key="7">
    <source>
        <dbReference type="Ensembl" id="ENSPFOP00000019598.1"/>
    </source>
</evidence>
<dbReference type="SUPFAM" id="SSF48726">
    <property type="entry name" value="Immunoglobulin"/>
    <property type="match status" value="2"/>
</dbReference>
<feature type="signal peptide" evidence="5">
    <location>
        <begin position="1"/>
        <end position="24"/>
    </location>
</feature>
<feature type="domain" description="Ig-like" evidence="6">
    <location>
        <begin position="16"/>
        <end position="125"/>
    </location>
</feature>
<dbReference type="Ensembl" id="ENSPFOT00000019620.1">
    <property type="protein sequence ID" value="ENSPFOP00000019598.1"/>
    <property type="gene ID" value="ENSPFOG00000019478.1"/>
</dbReference>
<feature type="transmembrane region" description="Helical" evidence="4">
    <location>
        <begin position="270"/>
        <end position="294"/>
    </location>
</feature>
<evidence type="ECO:0000256" key="1">
    <source>
        <dbReference type="ARBA" id="ARBA00004370"/>
    </source>
</evidence>
<protein>
    <submittedName>
        <fullName evidence="7">Polymeric immunoglobulin receptor</fullName>
    </submittedName>
</protein>
<reference evidence="7" key="2">
    <citation type="submission" date="2025-08" db="UniProtKB">
        <authorList>
            <consortium name="Ensembl"/>
        </authorList>
    </citation>
    <scope>IDENTIFICATION</scope>
</reference>
<dbReference type="PANTHER" id="PTHR11860:SF87">
    <property type="entry name" value="CMRF35-LIKE MOLECULE 8"/>
    <property type="match status" value="1"/>
</dbReference>
<dbReference type="SMART" id="SM00409">
    <property type="entry name" value="IG"/>
    <property type="match status" value="2"/>
</dbReference>
<dbReference type="eggNOG" id="ENOG502R9N4">
    <property type="taxonomic scope" value="Eukaryota"/>
</dbReference>
<dbReference type="EMBL" id="AYCK01005001">
    <property type="status" value="NOT_ANNOTATED_CDS"/>
    <property type="molecule type" value="Genomic_DNA"/>
</dbReference>
<keyword evidence="4" id="KW-1133">Transmembrane helix</keyword>
<dbReference type="OMA" id="QHVPIAF"/>
<keyword evidence="3 4" id="KW-0472">Membrane</keyword>
<dbReference type="InterPro" id="IPR050671">
    <property type="entry name" value="CD300_family_receptors"/>
</dbReference>
<evidence type="ECO:0000256" key="3">
    <source>
        <dbReference type="ARBA" id="ARBA00023136"/>
    </source>
</evidence>
<reference evidence="8" key="1">
    <citation type="submission" date="2013-10" db="EMBL/GenBank/DDBJ databases">
        <authorList>
            <person name="Schartl M."/>
            <person name="Warren W."/>
        </authorList>
    </citation>
    <scope>NUCLEOTIDE SEQUENCE [LARGE SCALE GENOMIC DNA]</scope>
    <source>
        <strain evidence="8">female</strain>
    </source>
</reference>
<name>A0A087YNJ5_POEFO</name>
<dbReference type="AlphaFoldDB" id="A0A087YNJ5"/>
<dbReference type="GO" id="GO:0004888">
    <property type="term" value="F:transmembrane signaling receptor activity"/>
    <property type="evidence" value="ECO:0007669"/>
    <property type="project" value="TreeGrafter"/>
</dbReference>
<evidence type="ECO:0000256" key="4">
    <source>
        <dbReference type="SAM" id="Phobius"/>
    </source>
</evidence>
<keyword evidence="5" id="KW-0732">Signal</keyword>
<evidence type="ECO:0000256" key="2">
    <source>
        <dbReference type="ARBA" id="ARBA00022692"/>
    </source>
</evidence>
<dbReference type="Gene3D" id="2.60.40.10">
    <property type="entry name" value="Immunoglobulins"/>
    <property type="match status" value="2"/>
</dbReference>
<dbReference type="Pfam" id="PF07686">
    <property type="entry name" value="V-set"/>
    <property type="match status" value="2"/>
</dbReference>
<comment type="subcellular location">
    <subcellularLocation>
        <location evidence="1">Membrane</location>
    </subcellularLocation>
</comment>
<evidence type="ECO:0000256" key="5">
    <source>
        <dbReference type="SAM" id="SignalP"/>
    </source>
</evidence>
<reference evidence="7" key="3">
    <citation type="submission" date="2025-09" db="UniProtKB">
        <authorList>
            <consortium name="Ensembl"/>
        </authorList>
    </citation>
    <scope>IDENTIFICATION</scope>
</reference>
<dbReference type="InterPro" id="IPR013783">
    <property type="entry name" value="Ig-like_fold"/>
</dbReference>
<feature type="chain" id="PRO_5001834780" evidence="5">
    <location>
        <begin position="25"/>
        <end position="341"/>
    </location>
</feature>
<dbReference type="STRING" id="48698.ENSPFOP00000019598"/>
<dbReference type="InterPro" id="IPR013106">
    <property type="entry name" value="Ig_V-set"/>
</dbReference>
<dbReference type="PANTHER" id="PTHR11860">
    <property type="entry name" value="POLYMERIC-IMMUNOGLOBULIN RECEPTOR"/>
    <property type="match status" value="1"/>
</dbReference>
<sequence>MSQLSTITLFLLPWIPAFLCKVTTEEEFAVLEGGSLTIPCHYEPQYASYVKYWCQGRTREFCTSLARTDDHHLVDPAEKKVSIFDDPVQLVFTVTMKDLKEDESGWYICGVEIGGVWKADDTTFTKVKVIHGMSAVNSMMSGAEGSAVTIECLYSERYRESEKKWCRSGDWRSCLSTGSDGSYEDSSVAIRDDRTGAFTVTFKKLQMKDTAWYWCSAGQQKTAVHVLVTPQPTTDAKTIKEVPTVPSQSFPDLPPAKPITRETWSSHSPMLASVVVCSSVIFLAVVAILAIKFWRLHKSDRVPRDVEEMRAKFSGCSREAGDFQNAAVLFLNKDSQDVHMY</sequence>
<dbReference type="InterPro" id="IPR007110">
    <property type="entry name" value="Ig-like_dom"/>
</dbReference>